<keyword evidence="2 3" id="KW-0802">TPR repeat</keyword>
<name>A0A1F6UJV2_9PROT</name>
<organism evidence="5 6">
    <name type="scientific">Candidatus Muproteobacteria bacterium RBG_19FT_COMBO_61_10</name>
    <dbReference type="NCBI Taxonomy" id="1817761"/>
    <lineage>
        <taxon>Bacteria</taxon>
        <taxon>Pseudomonadati</taxon>
        <taxon>Pseudomonadota</taxon>
        <taxon>Candidatus Muproteobacteria</taxon>
    </lineage>
</organism>
<feature type="signal peptide" evidence="4">
    <location>
        <begin position="1"/>
        <end position="24"/>
    </location>
</feature>
<dbReference type="PANTHER" id="PTHR45586:SF1">
    <property type="entry name" value="LIPOPOLYSACCHARIDE ASSEMBLY PROTEIN B"/>
    <property type="match status" value="1"/>
</dbReference>
<proteinExistence type="predicted"/>
<feature type="repeat" description="TPR" evidence="3">
    <location>
        <begin position="291"/>
        <end position="324"/>
    </location>
</feature>
<dbReference type="Proteomes" id="UP000177950">
    <property type="component" value="Unassembled WGS sequence"/>
</dbReference>
<keyword evidence="4" id="KW-0732">Signal</keyword>
<reference evidence="5 6" key="1">
    <citation type="journal article" date="2016" name="Nat. Commun.">
        <title>Thousands of microbial genomes shed light on interconnected biogeochemical processes in an aquifer system.</title>
        <authorList>
            <person name="Anantharaman K."/>
            <person name="Brown C.T."/>
            <person name="Hug L.A."/>
            <person name="Sharon I."/>
            <person name="Castelle C.J."/>
            <person name="Probst A.J."/>
            <person name="Thomas B.C."/>
            <person name="Singh A."/>
            <person name="Wilkins M.J."/>
            <person name="Karaoz U."/>
            <person name="Brodie E.L."/>
            <person name="Williams K.H."/>
            <person name="Hubbard S.S."/>
            <person name="Banfield J.F."/>
        </authorList>
    </citation>
    <scope>NUCLEOTIDE SEQUENCE [LARGE SCALE GENOMIC DNA]</scope>
</reference>
<dbReference type="PROSITE" id="PS50005">
    <property type="entry name" value="TPR"/>
    <property type="match status" value="2"/>
</dbReference>
<dbReference type="PANTHER" id="PTHR45586">
    <property type="entry name" value="TPR REPEAT-CONTAINING PROTEIN PA4667"/>
    <property type="match status" value="1"/>
</dbReference>
<evidence type="ECO:0000256" key="1">
    <source>
        <dbReference type="ARBA" id="ARBA00022737"/>
    </source>
</evidence>
<dbReference type="AlphaFoldDB" id="A0A1F6UJV2"/>
<dbReference type="EMBL" id="MFSV01000124">
    <property type="protein sequence ID" value="OGI57647.1"/>
    <property type="molecule type" value="Genomic_DNA"/>
</dbReference>
<comment type="caution">
    <text evidence="5">The sequence shown here is derived from an EMBL/GenBank/DDBJ whole genome shotgun (WGS) entry which is preliminary data.</text>
</comment>
<dbReference type="InterPro" id="IPR051012">
    <property type="entry name" value="CellSynth/LPSAsmb/PSIAsmb"/>
</dbReference>
<dbReference type="Pfam" id="PF13432">
    <property type="entry name" value="TPR_16"/>
    <property type="match status" value="5"/>
</dbReference>
<gene>
    <name evidence="5" type="ORF">A2V58_04065</name>
</gene>
<evidence type="ECO:0000313" key="6">
    <source>
        <dbReference type="Proteomes" id="UP000177950"/>
    </source>
</evidence>
<evidence type="ECO:0008006" key="7">
    <source>
        <dbReference type="Google" id="ProtNLM"/>
    </source>
</evidence>
<accession>A0A1F6UJV2</accession>
<protein>
    <recommendedName>
        <fullName evidence="7">Tetratricopeptide repeat-like domain-containing protein</fullName>
    </recommendedName>
</protein>
<evidence type="ECO:0000256" key="4">
    <source>
        <dbReference type="SAM" id="SignalP"/>
    </source>
</evidence>
<dbReference type="PROSITE" id="PS51257">
    <property type="entry name" value="PROKAR_LIPOPROTEIN"/>
    <property type="match status" value="1"/>
</dbReference>
<evidence type="ECO:0000313" key="5">
    <source>
        <dbReference type="EMBL" id="OGI57647.1"/>
    </source>
</evidence>
<keyword evidence="1" id="KW-0677">Repeat</keyword>
<evidence type="ECO:0000256" key="3">
    <source>
        <dbReference type="PROSITE-ProRule" id="PRU00339"/>
    </source>
</evidence>
<feature type="chain" id="PRO_5009527023" description="Tetratricopeptide repeat-like domain-containing protein" evidence="4">
    <location>
        <begin position="25"/>
        <end position="574"/>
    </location>
</feature>
<sequence length="574" mass="63463">MYKTLGGITLGAALSVLTACGSQALRPETSAAASPPASPEQTLPAVALSPDLLFDMLLGEIAGQRGQLDVALASLRHAALKSRDPRLVERATLVGLYAKRPAETLDTARLWVELQPANLDAREALGVILLETGDAQGAQQQFETILTLSPAGQLAQAYLRVSATLGRQQKRSAALGIMQSLVRLHPNSPEAHFALAHLAVRVSDLSLAATSIDRALSLRPDWEDAALFKTRVLASQKDMQKVLEFNEAFLQRYPRAHNLRMNYARYLVDLKQWDKARAQFKQVLSTSPKDPDALYAVGLLALQSNLLDEAQKYLTQNLEVQPENDQARLYLGQVAEQRKLYVEAGNWYREVAPGNLYLDAQTRLSLVIALQGDLAGARKLLQGLVPENEQQQVQIVLTEEQMLREAKQPDTALQVLTKALKGMPDNVDLLYARALVAERVGKLDLHESDLRKVLRKDPKNAHALNALGYTLADRTTRYKESLELLEQALALKPDDPFIMDSMGWVQYRLGHHDEAVRYLKAALEKRPDAEIAAHLGEVLWVIGDKAGAESVWSRALKATPDNEVLMGIIKKFKQ</sequence>
<dbReference type="Gene3D" id="1.25.40.10">
    <property type="entry name" value="Tetratricopeptide repeat domain"/>
    <property type="match status" value="2"/>
</dbReference>
<dbReference type="InterPro" id="IPR011990">
    <property type="entry name" value="TPR-like_helical_dom_sf"/>
</dbReference>
<evidence type="ECO:0000256" key="2">
    <source>
        <dbReference type="ARBA" id="ARBA00022803"/>
    </source>
</evidence>
<dbReference type="SMART" id="SM00028">
    <property type="entry name" value="TPR"/>
    <property type="match status" value="8"/>
</dbReference>
<dbReference type="SUPFAM" id="SSF48452">
    <property type="entry name" value="TPR-like"/>
    <property type="match status" value="2"/>
</dbReference>
<dbReference type="InterPro" id="IPR019734">
    <property type="entry name" value="TPR_rpt"/>
</dbReference>
<feature type="repeat" description="TPR" evidence="3">
    <location>
        <begin position="496"/>
        <end position="529"/>
    </location>
</feature>